<keyword evidence="9" id="KW-0472">Membrane</keyword>
<dbReference type="InterPro" id="IPR016003">
    <property type="entry name" value="PsbV_cyt_c550-like"/>
</dbReference>
<evidence type="ECO:0000256" key="9">
    <source>
        <dbReference type="ARBA" id="ARBA00023136"/>
    </source>
</evidence>
<keyword evidence="4" id="KW-0602">Photosynthesis</keyword>
<dbReference type="PROSITE" id="PS51007">
    <property type="entry name" value="CYTC"/>
    <property type="match status" value="1"/>
</dbReference>
<keyword evidence="13" id="KW-0150">Chloroplast</keyword>
<evidence type="ECO:0000313" key="13">
    <source>
        <dbReference type="EMBL" id="ALP13657.1"/>
    </source>
</evidence>
<keyword evidence="10" id="KW-0604">Photosystem II</keyword>
<accession>A0A0S2QD97</accession>
<sequence length="173" mass="19144">MPKKQIFSRQVRTNKQVQASLLFSLVFLASPEFAFARKFTDSVRTVQLNAARADVVLSPNQVRRGKFLFGKACASCHVGGLTKPNPNVGLDIKSLQVARPPKNNVANLIAYIIAPTTYDGLTDISDIHPCTKQSRLYTKVRSLTRFDCFCIGGHVLLQAKLLGEKWGGGKVYY</sequence>
<evidence type="ECO:0000256" key="11">
    <source>
        <dbReference type="PROSITE-ProRule" id="PRU00433"/>
    </source>
</evidence>
<organism evidence="13">
    <name type="scientific">Karenia brevis</name>
    <name type="common">Red tide dinoflagellate</name>
    <name type="synonym">Gymnodinium breve</name>
    <dbReference type="NCBI Taxonomy" id="156230"/>
    <lineage>
        <taxon>Eukaryota</taxon>
        <taxon>Sar</taxon>
        <taxon>Alveolata</taxon>
        <taxon>Dinophyceae</taxon>
        <taxon>Gymnodiniales</taxon>
        <taxon>Kareniaceae</taxon>
        <taxon>Karenia</taxon>
    </lineage>
</organism>
<evidence type="ECO:0000256" key="5">
    <source>
        <dbReference type="ARBA" id="ARBA00022617"/>
    </source>
</evidence>
<keyword evidence="7" id="KW-0249">Electron transport</keyword>
<reference evidence="13" key="1">
    <citation type="submission" date="2015-05" db="EMBL/GenBank/DDBJ databases">
        <title>The Karenia brevis plastid transcriptome reveals a 5' polyadenylation process.</title>
        <authorList>
            <person name="Cahoon A.B."/>
            <person name="Carroll H.D."/>
            <person name="Wang M.Y.-W."/>
            <person name="Newby R.J."/>
        </authorList>
    </citation>
    <scope>NUCLEOTIDE SEQUENCE</scope>
    <source>
        <strain evidence="13">CCM2281</strain>
    </source>
</reference>
<dbReference type="InterPro" id="IPR036909">
    <property type="entry name" value="Cyt_c-like_dom_sf"/>
</dbReference>
<evidence type="ECO:0000256" key="2">
    <source>
        <dbReference type="ARBA" id="ARBA00010433"/>
    </source>
</evidence>
<proteinExistence type="evidence at transcript level"/>
<dbReference type="GO" id="GO:0009055">
    <property type="term" value="F:electron transfer activity"/>
    <property type="evidence" value="ECO:0007669"/>
    <property type="project" value="InterPro"/>
</dbReference>
<geneLocation type="chloroplast" evidence="13"/>
<feature type="domain" description="Cytochrome c" evidence="12">
    <location>
        <begin position="60"/>
        <end position="173"/>
    </location>
</feature>
<keyword evidence="13" id="KW-0934">Plastid</keyword>
<dbReference type="GO" id="GO:0020037">
    <property type="term" value="F:heme binding"/>
    <property type="evidence" value="ECO:0007669"/>
    <property type="project" value="InterPro"/>
</dbReference>
<dbReference type="PIRSF" id="PIRSF005890">
    <property type="entry name" value="Phot_II_cyt_c550"/>
    <property type="match status" value="1"/>
</dbReference>
<keyword evidence="3" id="KW-0813">Transport</keyword>
<gene>
    <name evidence="13" type="primary">psbV</name>
</gene>
<dbReference type="InterPro" id="IPR009056">
    <property type="entry name" value="Cyt_c-like_dom"/>
</dbReference>
<evidence type="ECO:0000256" key="3">
    <source>
        <dbReference type="ARBA" id="ARBA00022448"/>
    </source>
</evidence>
<evidence type="ECO:0000256" key="1">
    <source>
        <dbReference type="ARBA" id="ARBA00004170"/>
    </source>
</evidence>
<evidence type="ECO:0000256" key="8">
    <source>
        <dbReference type="ARBA" id="ARBA00023004"/>
    </source>
</evidence>
<dbReference type="GO" id="GO:0005506">
    <property type="term" value="F:iron ion binding"/>
    <property type="evidence" value="ECO:0007669"/>
    <property type="project" value="InterPro"/>
</dbReference>
<dbReference type="Gene3D" id="1.10.760.10">
    <property type="entry name" value="Cytochrome c-like domain"/>
    <property type="match status" value="1"/>
</dbReference>
<dbReference type="AlphaFoldDB" id="A0A0S2QD97"/>
<dbReference type="GO" id="GO:0015979">
    <property type="term" value="P:photosynthesis"/>
    <property type="evidence" value="ECO:0007669"/>
    <property type="project" value="UniProtKB-KW"/>
</dbReference>
<evidence type="ECO:0000256" key="7">
    <source>
        <dbReference type="ARBA" id="ARBA00022982"/>
    </source>
</evidence>
<keyword evidence="5 11" id="KW-0349">Heme</keyword>
<comment type="similarity">
    <text evidence="2">Belongs to the cytochrome c family. PsbV subfamily.</text>
</comment>
<evidence type="ECO:0000256" key="6">
    <source>
        <dbReference type="ARBA" id="ARBA00022723"/>
    </source>
</evidence>
<dbReference type="SUPFAM" id="SSF46626">
    <property type="entry name" value="Cytochrome c"/>
    <property type="match status" value="1"/>
</dbReference>
<protein>
    <submittedName>
        <fullName evidence="13">Photosystem II subunit V</fullName>
    </submittedName>
</protein>
<name>A0A0S2QD97_KARBR</name>
<evidence type="ECO:0000259" key="12">
    <source>
        <dbReference type="PROSITE" id="PS51007"/>
    </source>
</evidence>
<dbReference type="GO" id="GO:0022904">
    <property type="term" value="P:respiratory electron transport chain"/>
    <property type="evidence" value="ECO:0007669"/>
    <property type="project" value="InterPro"/>
</dbReference>
<dbReference type="GO" id="GO:0009523">
    <property type="term" value="C:photosystem II"/>
    <property type="evidence" value="ECO:0007669"/>
    <property type="project" value="UniProtKB-KW"/>
</dbReference>
<keyword evidence="6 11" id="KW-0479">Metal-binding</keyword>
<dbReference type="InterPro" id="IPR029490">
    <property type="entry name" value="Cytochrom_C550"/>
</dbReference>
<dbReference type="Pfam" id="PF14495">
    <property type="entry name" value="Cytochrom_C550"/>
    <property type="match status" value="1"/>
</dbReference>
<evidence type="ECO:0000256" key="4">
    <source>
        <dbReference type="ARBA" id="ARBA00022531"/>
    </source>
</evidence>
<comment type="subcellular location">
    <subcellularLocation>
        <location evidence="1">Membrane</location>
        <topology evidence="1">Peripheral membrane protein</topology>
    </subcellularLocation>
</comment>
<dbReference type="EMBL" id="KR935850">
    <property type="protein sequence ID" value="ALP13657.1"/>
    <property type="molecule type" value="mRNA"/>
</dbReference>
<evidence type="ECO:0000256" key="10">
    <source>
        <dbReference type="ARBA" id="ARBA00023276"/>
    </source>
</evidence>
<keyword evidence="8 11" id="KW-0408">Iron</keyword>